<comment type="function">
    <text evidence="4">Catalyzes two steps in the biosynthesis of coenzyme A. In the first step cysteine is conjugated to 4'-phosphopantothenate to form 4-phosphopantothenoylcysteine, in the latter compound is decarboxylated to form 4'-phosphopantotheine.</text>
</comment>
<feature type="binding site" evidence="3">
    <location>
        <position position="284"/>
    </location>
    <ligand>
        <name>CTP</name>
        <dbReference type="ChEBI" id="CHEBI:37563"/>
    </ligand>
</feature>
<keyword evidence="3" id="KW-0479">Metal-binding</keyword>
<evidence type="ECO:0000259" key="5">
    <source>
        <dbReference type="Pfam" id="PF02441"/>
    </source>
</evidence>
<comment type="pathway">
    <text evidence="3 4">Cofactor biosynthesis; coenzyme A biosynthesis; CoA from (R)-pantothenate: step 3/5.</text>
</comment>
<dbReference type="Proteomes" id="UP001500503">
    <property type="component" value="Unassembled WGS sequence"/>
</dbReference>
<comment type="catalytic activity">
    <reaction evidence="3 4">
        <text>N-[(R)-4-phosphopantothenoyl]-L-cysteine + H(+) = (R)-4'-phosphopantetheine + CO2</text>
        <dbReference type="Rhea" id="RHEA:16793"/>
        <dbReference type="ChEBI" id="CHEBI:15378"/>
        <dbReference type="ChEBI" id="CHEBI:16526"/>
        <dbReference type="ChEBI" id="CHEBI:59458"/>
        <dbReference type="ChEBI" id="CHEBI:61723"/>
        <dbReference type="EC" id="4.1.1.36"/>
    </reaction>
</comment>
<comment type="similarity">
    <text evidence="3 4">In the C-terminal section; belongs to the PPC synthetase family.</text>
</comment>
<dbReference type="InterPro" id="IPR003382">
    <property type="entry name" value="Flavoprotein"/>
</dbReference>
<dbReference type="Pfam" id="PF04127">
    <property type="entry name" value="DFP"/>
    <property type="match status" value="1"/>
</dbReference>
<keyword evidence="3 4" id="KW-0436">Ligase</keyword>
<dbReference type="PANTHER" id="PTHR14359:SF6">
    <property type="entry name" value="PHOSPHOPANTOTHENOYLCYSTEINE DECARBOXYLASE"/>
    <property type="match status" value="1"/>
</dbReference>
<keyword evidence="2 3" id="KW-0456">Lyase</keyword>
<feature type="binding site" evidence="3">
    <location>
        <position position="332"/>
    </location>
    <ligand>
        <name>CTP</name>
        <dbReference type="ChEBI" id="CHEBI:37563"/>
    </ligand>
</feature>
<dbReference type="Gene3D" id="3.40.50.1950">
    <property type="entry name" value="Flavin prenyltransferase-like"/>
    <property type="match status" value="1"/>
</dbReference>
<comment type="caution">
    <text evidence="7">The sequence shown here is derived from an EMBL/GenBank/DDBJ whole genome shotgun (WGS) entry which is preliminary data.</text>
</comment>
<reference evidence="8" key="1">
    <citation type="journal article" date="2019" name="Int. J. Syst. Evol. Microbiol.">
        <title>The Global Catalogue of Microorganisms (GCM) 10K type strain sequencing project: providing services to taxonomists for standard genome sequencing and annotation.</title>
        <authorList>
            <consortium name="The Broad Institute Genomics Platform"/>
            <consortium name="The Broad Institute Genome Sequencing Center for Infectious Disease"/>
            <person name="Wu L."/>
            <person name="Ma J."/>
        </authorList>
    </citation>
    <scope>NUCLEOTIDE SEQUENCE [LARGE SCALE GENOMIC DNA]</scope>
    <source>
        <strain evidence="8">JCM 17933</strain>
    </source>
</reference>
<proteinExistence type="inferred from homology"/>
<dbReference type="InterPro" id="IPR005252">
    <property type="entry name" value="CoaBC"/>
</dbReference>
<evidence type="ECO:0000256" key="3">
    <source>
        <dbReference type="HAMAP-Rule" id="MF_02225"/>
    </source>
</evidence>
<evidence type="ECO:0000313" key="7">
    <source>
        <dbReference type="EMBL" id="GAA4500380.1"/>
    </source>
</evidence>
<dbReference type="Pfam" id="PF02441">
    <property type="entry name" value="Flavoprotein"/>
    <property type="match status" value="1"/>
</dbReference>
<protein>
    <recommendedName>
        <fullName evidence="3">Coenzyme A biosynthesis bifunctional protein CoaBC</fullName>
    </recommendedName>
    <alternativeName>
        <fullName evidence="3">DNA/pantothenate metabolism flavoprotein</fullName>
    </alternativeName>
    <alternativeName>
        <fullName evidence="3">Phosphopantothenoylcysteine synthetase/decarboxylase</fullName>
        <shortName evidence="3">PPCS-PPCDC</shortName>
    </alternativeName>
    <domain>
        <recommendedName>
            <fullName evidence="3">Phosphopantothenoylcysteine decarboxylase</fullName>
            <shortName evidence="3">PPC decarboxylase</shortName>
            <shortName evidence="3">PPC-DC</shortName>
            <ecNumber evidence="3">4.1.1.36</ecNumber>
        </recommendedName>
        <alternativeName>
            <fullName evidence="3">CoaC</fullName>
        </alternativeName>
    </domain>
    <domain>
        <recommendedName>
            <fullName evidence="3">Phosphopantothenate--cysteine ligase</fullName>
            <ecNumber evidence="3">6.3.2.5</ecNumber>
        </recommendedName>
        <alternativeName>
            <fullName evidence="3">CoaB</fullName>
        </alternativeName>
        <alternativeName>
            <fullName evidence="3">Phosphopantothenoylcysteine synthetase</fullName>
            <shortName evidence="3">PPC synthetase</shortName>
            <shortName evidence="3">PPC-S</shortName>
        </alternativeName>
    </domain>
</protein>
<feature type="binding site" evidence="3">
    <location>
        <position position="346"/>
    </location>
    <ligand>
        <name>CTP</name>
        <dbReference type="ChEBI" id="CHEBI:37563"/>
    </ligand>
</feature>
<feature type="binding site" evidence="3">
    <location>
        <position position="350"/>
    </location>
    <ligand>
        <name>CTP</name>
        <dbReference type="ChEBI" id="CHEBI:37563"/>
    </ligand>
</feature>
<evidence type="ECO:0000259" key="6">
    <source>
        <dbReference type="Pfam" id="PF04127"/>
    </source>
</evidence>
<feature type="binding site" evidence="3">
    <location>
        <begin position="312"/>
        <end position="315"/>
    </location>
    <ligand>
        <name>CTP</name>
        <dbReference type="ChEBI" id="CHEBI:37563"/>
    </ligand>
</feature>
<keyword evidence="8" id="KW-1185">Reference proteome</keyword>
<feature type="region of interest" description="Phosphopantothenoylcysteine decarboxylase" evidence="3">
    <location>
        <begin position="1"/>
        <end position="195"/>
    </location>
</feature>
<keyword evidence="3 4" id="KW-0285">Flavoprotein</keyword>
<dbReference type="Gene3D" id="3.40.50.10300">
    <property type="entry name" value="CoaB-like"/>
    <property type="match status" value="1"/>
</dbReference>
<evidence type="ECO:0000313" key="8">
    <source>
        <dbReference type="Proteomes" id="UP001500503"/>
    </source>
</evidence>
<dbReference type="SUPFAM" id="SSF52507">
    <property type="entry name" value="Homo-oligomeric flavin-containing Cys decarboxylases, HFCD"/>
    <property type="match status" value="1"/>
</dbReference>
<dbReference type="SUPFAM" id="SSF102645">
    <property type="entry name" value="CoaB-like"/>
    <property type="match status" value="1"/>
</dbReference>
<dbReference type="EC" id="6.3.2.5" evidence="3"/>
<comment type="caution">
    <text evidence="3">Lacks conserved residue(s) required for the propagation of feature annotation.</text>
</comment>
<comment type="catalytic activity">
    <reaction evidence="3 4">
        <text>(R)-4'-phosphopantothenate + L-cysteine + CTP = N-[(R)-4-phosphopantothenoyl]-L-cysteine + CMP + diphosphate + H(+)</text>
        <dbReference type="Rhea" id="RHEA:19397"/>
        <dbReference type="ChEBI" id="CHEBI:10986"/>
        <dbReference type="ChEBI" id="CHEBI:15378"/>
        <dbReference type="ChEBI" id="CHEBI:33019"/>
        <dbReference type="ChEBI" id="CHEBI:35235"/>
        <dbReference type="ChEBI" id="CHEBI:37563"/>
        <dbReference type="ChEBI" id="CHEBI:59458"/>
        <dbReference type="ChEBI" id="CHEBI:60377"/>
        <dbReference type="EC" id="6.3.2.5"/>
    </reaction>
</comment>
<comment type="pathway">
    <text evidence="3 4">Cofactor biosynthesis; coenzyme A biosynthesis; CoA from (R)-pantothenate: step 2/5.</text>
</comment>
<name>A0ABP8QAX8_9ACTN</name>
<dbReference type="EMBL" id="BAABHF010000025">
    <property type="protein sequence ID" value="GAA4500380.1"/>
    <property type="molecule type" value="Genomic_DNA"/>
</dbReference>
<evidence type="ECO:0000256" key="2">
    <source>
        <dbReference type="ARBA" id="ARBA00023239"/>
    </source>
</evidence>
<dbReference type="NCBIfam" id="TIGR00521">
    <property type="entry name" value="coaBC_dfp"/>
    <property type="match status" value="1"/>
</dbReference>
<feature type="binding site" evidence="3">
    <location>
        <position position="294"/>
    </location>
    <ligand>
        <name>CTP</name>
        <dbReference type="ChEBI" id="CHEBI:37563"/>
    </ligand>
</feature>
<dbReference type="InterPro" id="IPR036551">
    <property type="entry name" value="Flavin_trans-like"/>
</dbReference>
<comment type="cofactor">
    <cofactor evidence="3">
        <name>Mg(2+)</name>
        <dbReference type="ChEBI" id="CHEBI:18420"/>
    </cofactor>
</comment>
<feature type="domain" description="DNA/pantothenate metabolism flavoprotein C-terminal" evidence="6">
    <location>
        <begin position="191"/>
        <end position="403"/>
    </location>
</feature>
<dbReference type="HAMAP" id="MF_02225">
    <property type="entry name" value="CoaBC"/>
    <property type="match status" value="1"/>
</dbReference>
<gene>
    <name evidence="3 7" type="primary">coaBC</name>
    <name evidence="7" type="ORF">GCM10023191_048700</name>
</gene>
<dbReference type="InterPro" id="IPR007085">
    <property type="entry name" value="DNA/pantothenate-metab_flavo_C"/>
</dbReference>
<comment type="cofactor">
    <cofactor evidence="3">
        <name>FMN</name>
        <dbReference type="ChEBI" id="CHEBI:58210"/>
    </cofactor>
    <text evidence="3">Binds 1 FMN per subunit.</text>
</comment>
<feature type="region of interest" description="Phosphopantothenate--cysteine ligase" evidence="3">
    <location>
        <begin position="196"/>
        <end position="406"/>
    </location>
</feature>
<dbReference type="EC" id="4.1.1.36" evidence="3"/>
<dbReference type="InterPro" id="IPR035929">
    <property type="entry name" value="CoaB-like_sf"/>
</dbReference>
<sequence>MTSAVEGPRVLLGVGGGIAAYKVCELLRRLTESGHRVRVIPTRDALRFVGEPTWAALSGEPVTTEVWSGVEEVPHVRLGQGADLVFVAPATADLLAKAAHGIADDLLTNTLLTARCPVVFAPAMHTEMWEHPATRANVATLRHRGNIVIEPAAGRLTGADSGKGRLPDPDALFDAARRVLARGGLDTARDLAGRHVVVSAGGTREPIDPVRFIGNRSSGMQGYALARTALARGARVTLVAANVALPDPAGAEVVRTGSTREMRDAVLKAAADADAVVMAAAVADFRPADYEDVKIKKTPGAEPAPIRLVENPDILAELVREARDGDQVIVGFAAETHDVLENGRRKLARKGCDLLVVNQVGEHLAFGRPDNAAVILSADGEAVDVPRGSKETLADVVWDLVAARMI</sequence>
<keyword evidence="3 4" id="KW-0288">FMN</keyword>
<evidence type="ECO:0000256" key="1">
    <source>
        <dbReference type="ARBA" id="ARBA00022793"/>
    </source>
</evidence>
<evidence type="ECO:0000256" key="4">
    <source>
        <dbReference type="RuleBase" id="RU364078"/>
    </source>
</evidence>
<comment type="function">
    <text evidence="3">Catalyzes two sequential steps in the biosynthesis of coenzyme A. In the first step cysteine is conjugated to 4'-phosphopantothenate to form 4-phosphopantothenoylcysteine. In the second step the latter compound is decarboxylated to form 4'-phosphopantotheine.</text>
</comment>
<keyword evidence="1 3" id="KW-0210">Decarboxylase</keyword>
<accession>A0ABP8QAX8</accession>
<dbReference type="RefSeq" id="WP_345467627.1">
    <property type="nucleotide sequence ID" value="NZ_BAABHF010000025.1"/>
</dbReference>
<dbReference type="GO" id="GO:0016874">
    <property type="term" value="F:ligase activity"/>
    <property type="evidence" value="ECO:0007669"/>
    <property type="project" value="UniProtKB-KW"/>
</dbReference>
<feature type="domain" description="Flavoprotein" evidence="5">
    <location>
        <begin position="9"/>
        <end position="173"/>
    </location>
</feature>
<comment type="similarity">
    <text evidence="3 4">In the N-terminal section; belongs to the HFCD (homo-oligomeric flavin containing Cys decarboxylase) superfamily.</text>
</comment>
<keyword evidence="3" id="KW-0511">Multifunctional enzyme</keyword>
<keyword evidence="3" id="KW-0460">Magnesium</keyword>
<dbReference type="PANTHER" id="PTHR14359">
    <property type="entry name" value="HOMO-OLIGOMERIC FLAVIN CONTAINING CYS DECARBOXYLASE FAMILY"/>
    <property type="match status" value="1"/>
</dbReference>
<organism evidence="7 8">
    <name type="scientific">Actinoallomurus oryzae</name>
    <dbReference type="NCBI Taxonomy" id="502180"/>
    <lineage>
        <taxon>Bacteria</taxon>
        <taxon>Bacillati</taxon>
        <taxon>Actinomycetota</taxon>
        <taxon>Actinomycetes</taxon>
        <taxon>Streptosporangiales</taxon>
        <taxon>Thermomonosporaceae</taxon>
        <taxon>Actinoallomurus</taxon>
    </lineage>
</organism>